<organism evidence="2 3">
    <name type="scientific">Dendrothele bispora (strain CBS 962.96)</name>
    <dbReference type="NCBI Taxonomy" id="1314807"/>
    <lineage>
        <taxon>Eukaryota</taxon>
        <taxon>Fungi</taxon>
        <taxon>Dikarya</taxon>
        <taxon>Basidiomycota</taxon>
        <taxon>Agaricomycotina</taxon>
        <taxon>Agaricomycetes</taxon>
        <taxon>Agaricomycetidae</taxon>
        <taxon>Agaricales</taxon>
        <taxon>Agaricales incertae sedis</taxon>
        <taxon>Dendrothele</taxon>
    </lineage>
</organism>
<protein>
    <submittedName>
        <fullName evidence="2">Uncharacterized protein</fullName>
    </submittedName>
</protein>
<evidence type="ECO:0000313" key="3">
    <source>
        <dbReference type="Proteomes" id="UP000297245"/>
    </source>
</evidence>
<feature type="region of interest" description="Disordered" evidence="1">
    <location>
        <begin position="1"/>
        <end position="37"/>
    </location>
</feature>
<evidence type="ECO:0000256" key="1">
    <source>
        <dbReference type="SAM" id="MobiDB-lite"/>
    </source>
</evidence>
<feature type="compositionally biased region" description="Low complexity" evidence="1">
    <location>
        <begin position="16"/>
        <end position="33"/>
    </location>
</feature>
<dbReference type="Proteomes" id="UP000297245">
    <property type="component" value="Unassembled WGS sequence"/>
</dbReference>
<dbReference type="EMBL" id="ML182345">
    <property type="protein sequence ID" value="THU75334.1"/>
    <property type="molecule type" value="Genomic_DNA"/>
</dbReference>
<gene>
    <name evidence="2" type="ORF">K435DRAFT_881043</name>
</gene>
<proteinExistence type="predicted"/>
<name>A0A4S8KIQ5_DENBC</name>
<reference evidence="2 3" key="1">
    <citation type="journal article" date="2019" name="Nat. Ecol. Evol.">
        <title>Megaphylogeny resolves global patterns of mushroom evolution.</title>
        <authorList>
            <person name="Varga T."/>
            <person name="Krizsan K."/>
            <person name="Foldi C."/>
            <person name="Dima B."/>
            <person name="Sanchez-Garcia M."/>
            <person name="Sanchez-Ramirez S."/>
            <person name="Szollosi G.J."/>
            <person name="Szarkandi J.G."/>
            <person name="Papp V."/>
            <person name="Albert L."/>
            <person name="Andreopoulos W."/>
            <person name="Angelini C."/>
            <person name="Antonin V."/>
            <person name="Barry K.W."/>
            <person name="Bougher N.L."/>
            <person name="Buchanan P."/>
            <person name="Buyck B."/>
            <person name="Bense V."/>
            <person name="Catcheside P."/>
            <person name="Chovatia M."/>
            <person name="Cooper J."/>
            <person name="Damon W."/>
            <person name="Desjardin D."/>
            <person name="Finy P."/>
            <person name="Geml J."/>
            <person name="Haridas S."/>
            <person name="Hughes K."/>
            <person name="Justo A."/>
            <person name="Karasinski D."/>
            <person name="Kautmanova I."/>
            <person name="Kiss B."/>
            <person name="Kocsube S."/>
            <person name="Kotiranta H."/>
            <person name="LaButti K.M."/>
            <person name="Lechner B.E."/>
            <person name="Liimatainen K."/>
            <person name="Lipzen A."/>
            <person name="Lukacs Z."/>
            <person name="Mihaltcheva S."/>
            <person name="Morgado L.N."/>
            <person name="Niskanen T."/>
            <person name="Noordeloos M.E."/>
            <person name="Ohm R.A."/>
            <person name="Ortiz-Santana B."/>
            <person name="Ovrebo C."/>
            <person name="Racz N."/>
            <person name="Riley R."/>
            <person name="Savchenko A."/>
            <person name="Shiryaev A."/>
            <person name="Soop K."/>
            <person name="Spirin V."/>
            <person name="Szebenyi C."/>
            <person name="Tomsovsky M."/>
            <person name="Tulloss R.E."/>
            <person name="Uehling J."/>
            <person name="Grigoriev I.V."/>
            <person name="Vagvolgyi C."/>
            <person name="Papp T."/>
            <person name="Martin F.M."/>
            <person name="Miettinen O."/>
            <person name="Hibbett D.S."/>
            <person name="Nagy L.G."/>
        </authorList>
    </citation>
    <scope>NUCLEOTIDE SEQUENCE [LARGE SCALE GENOMIC DNA]</scope>
    <source>
        <strain evidence="2 3">CBS 962.96</strain>
    </source>
</reference>
<dbReference type="AlphaFoldDB" id="A0A4S8KIQ5"/>
<evidence type="ECO:0000313" key="2">
    <source>
        <dbReference type="EMBL" id="THU75334.1"/>
    </source>
</evidence>
<sequence>SNPKDPALNPHSEPYPTSTTPTTTGSADTQTQTKQDGLHGLTEIPLDVFFHALEKEHGVYELEACLNIAGLDGTPRKKADSNIVQGIWTATEHRRLRFSGIDVIN</sequence>
<feature type="non-terminal residue" evidence="2">
    <location>
        <position position="1"/>
    </location>
</feature>
<accession>A0A4S8KIQ5</accession>
<keyword evidence="3" id="KW-1185">Reference proteome</keyword>